<keyword evidence="2" id="KW-1185">Reference proteome</keyword>
<organism evidence="1 2">
    <name type="scientific">Glomus cerebriforme</name>
    <dbReference type="NCBI Taxonomy" id="658196"/>
    <lineage>
        <taxon>Eukaryota</taxon>
        <taxon>Fungi</taxon>
        <taxon>Fungi incertae sedis</taxon>
        <taxon>Mucoromycota</taxon>
        <taxon>Glomeromycotina</taxon>
        <taxon>Glomeromycetes</taxon>
        <taxon>Glomerales</taxon>
        <taxon>Glomeraceae</taxon>
        <taxon>Glomus</taxon>
    </lineage>
</organism>
<protein>
    <submittedName>
        <fullName evidence="1">Uncharacterized protein</fullName>
    </submittedName>
</protein>
<name>A0A397S6F2_9GLOM</name>
<reference evidence="1 2" key="1">
    <citation type="submission" date="2018-06" db="EMBL/GenBank/DDBJ databases">
        <title>Comparative genomics reveals the genomic features of Rhizophagus irregularis, R. cerebriforme, R. diaphanum and Gigaspora rosea, and their symbiotic lifestyle signature.</title>
        <authorList>
            <person name="Morin E."/>
            <person name="San Clemente H."/>
            <person name="Chen E.C.H."/>
            <person name="De La Providencia I."/>
            <person name="Hainaut M."/>
            <person name="Kuo A."/>
            <person name="Kohler A."/>
            <person name="Murat C."/>
            <person name="Tang N."/>
            <person name="Roy S."/>
            <person name="Loubradou J."/>
            <person name="Henrissat B."/>
            <person name="Grigoriev I.V."/>
            <person name="Corradi N."/>
            <person name="Roux C."/>
            <person name="Martin F.M."/>
        </authorList>
    </citation>
    <scope>NUCLEOTIDE SEQUENCE [LARGE SCALE GENOMIC DNA]</scope>
    <source>
        <strain evidence="1 2">DAOM 227022</strain>
    </source>
</reference>
<evidence type="ECO:0000313" key="2">
    <source>
        <dbReference type="Proteomes" id="UP000265703"/>
    </source>
</evidence>
<evidence type="ECO:0000313" key="1">
    <source>
        <dbReference type="EMBL" id="RIA81568.1"/>
    </source>
</evidence>
<dbReference type="AlphaFoldDB" id="A0A397S6F2"/>
<gene>
    <name evidence="1" type="ORF">C1645_836791</name>
</gene>
<accession>A0A397S6F2</accession>
<sequence length="75" mass="9295">MKNRNITYIEKLLNFTEKYEIYWRLKEKVKKSKKKNNEEIMGEREIVSCKAIEEIMIEYNEWRSELEENDGIYIK</sequence>
<dbReference type="Proteomes" id="UP000265703">
    <property type="component" value="Unassembled WGS sequence"/>
</dbReference>
<comment type="caution">
    <text evidence="1">The sequence shown here is derived from an EMBL/GenBank/DDBJ whole genome shotgun (WGS) entry which is preliminary data.</text>
</comment>
<dbReference type="EMBL" id="QKYT01000776">
    <property type="protein sequence ID" value="RIA81568.1"/>
    <property type="molecule type" value="Genomic_DNA"/>
</dbReference>
<proteinExistence type="predicted"/>